<keyword evidence="2" id="KW-0680">Restriction system</keyword>
<dbReference type="Gene3D" id="3.90.220.20">
    <property type="entry name" value="DNA methylase specificity domains"/>
    <property type="match status" value="2"/>
</dbReference>
<feature type="region of interest" description="Disordered" evidence="4">
    <location>
        <begin position="446"/>
        <end position="467"/>
    </location>
</feature>
<dbReference type="Proteomes" id="UP000034279">
    <property type="component" value="Unassembled WGS sequence"/>
</dbReference>
<feature type="domain" description="Type I restriction modification DNA specificity" evidence="5">
    <location>
        <begin position="124"/>
        <end position="183"/>
    </location>
</feature>
<accession>A0A0F8LDK8</accession>
<dbReference type="PANTHER" id="PTHR43140">
    <property type="entry name" value="TYPE-1 RESTRICTION ENZYME ECOKI SPECIFICITY PROTEIN"/>
    <property type="match status" value="1"/>
</dbReference>
<evidence type="ECO:0000256" key="4">
    <source>
        <dbReference type="SAM" id="MobiDB-lite"/>
    </source>
</evidence>
<dbReference type="EMBL" id="JJPJ01000143">
    <property type="protein sequence ID" value="KKG57935.1"/>
    <property type="molecule type" value="Genomic_DNA"/>
</dbReference>
<name>A0A0F8LDK8_METMZ</name>
<organism evidence="10 12">
    <name type="scientific">Methanosarcina mazei</name>
    <name type="common">Methanosarcina frisia</name>
    <dbReference type="NCBI Taxonomy" id="2209"/>
    <lineage>
        <taxon>Archaea</taxon>
        <taxon>Methanobacteriati</taxon>
        <taxon>Methanobacteriota</taxon>
        <taxon>Stenosarchaea group</taxon>
        <taxon>Methanomicrobia</taxon>
        <taxon>Methanosarcinales</taxon>
        <taxon>Methanosarcinaceae</taxon>
        <taxon>Methanosarcina</taxon>
    </lineage>
</organism>
<evidence type="ECO:0000313" key="17">
    <source>
        <dbReference type="Proteomes" id="UP000034566"/>
    </source>
</evidence>
<dbReference type="Proteomes" id="UP000034468">
    <property type="component" value="Unassembled WGS sequence"/>
</dbReference>
<dbReference type="SUPFAM" id="SSF116734">
    <property type="entry name" value="DNA methylase specificity domain"/>
    <property type="match status" value="2"/>
</dbReference>
<feature type="domain" description="Type I restriction modification DNA specificity" evidence="5">
    <location>
        <begin position="287"/>
        <end position="402"/>
    </location>
</feature>
<dbReference type="GO" id="GO:0003677">
    <property type="term" value="F:DNA binding"/>
    <property type="evidence" value="ECO:0007669"/>
    <property type="project" value="UniProtKB-KW"/>
</dbReference>
<dbReference type="EMBL" id="JJPW01000099">
    <property type="protein sequence ID" value="KKG97920.1"/>
    <property type="molecule type" value="Genomic_DNA"/>
</dbReference>
<sequence length="467" mass="53278">MIHNLKPYSAYKDSGVPWLGEVPEHWEVVPNRAFLKLKKELVGTSSSNYTLLSLTKQGVIARDLENPEGKFPASFDTYQKVKSGNLIFCLFDIDETPRAVGLSNLEGMITGAYTIFECTDPKVVRFIYLFYLAMDNGKQLKPLYTGLRKVITKSTFLSAKMPLPPFDEQSAIVRYLDYIDRRIRRYIRAKQKLIKLLEEQKQAIIHQAVTRGLDPNFKLKPSGVEWLGDVPEHWEVLRSRYIFREVDDRSVTGQETHLSMSQKHGLIRSDQIETRRLISESYAGAKICACGDLVLNRLKAHLGVFALAPERGIVSPDYTVLRPALDIIPSYFEFVYRTPACRVELRQRAKGIVQGFWRLYTDDFYQIPVPVPPKQEQEYIVTALEEKIRKIKEIITQTEIEISLLREYRARLIADVVTGKLDVREAAANLPGEAEETETFDDALAEGELENDEVADQAGELDEEVIA</sequence>
<evidence type="ECO:0000313" key="11">
    <source>
        <dbReference type="EMBL" id="KKH02473.1"/>
    </source>
</evidence>
<comment type="similarity">
    <text evidence="1">Belongs to the type-I restriction system S methylase family.</text>
</comment>
<comment type="caution">
    <text evidence="10">The sequence shown here is derived from an EMBL/GenBank/DDBJ whole genome shotgun (WGS) entry which is preliminary data.</text>
</comment>
<evidence type="ECO:0000313" key="8">
    <source>
        <dbReference type="EMBL" id="KKG58262.1"/>
    </source>
</evidence>
<dbReference type="InterPro" id="IPR000055">
    <property type="entry name" value="Restrct_endonuc_typeI_TRD"/>
</dbReference>
<evidence type="ECO:0000313" key="10">
    <source>
        <dbReference type="EMBL" id="KKG98268.1"/>
    </source>
</evidence>
<dbReference type="AlphaFoldDB" id="A0A0F8LDK8"/>
<dbReference type="PANTHER" id="PTHR43140:SF1">
    <property type="entry name" value="TYPE I RESTRICTION ENZYME ECOKI SPECIFICITY SUBUNIT"/>
    <property type="match status" value="1"/>
</dbReference>
<evidence type="ECO:0000313" key="6">
    <source>
        <dbReference type="EMBL" id="KKG51873.1"/>
    </source>
</evidence>
<dbReference type="EMBL" id="JJPV01000088">
    <property type="protein sequence ID" value="KKG98268.1"/>
    <property type="molecule type" value="Genomic_DNA"/>
</dbReference>
<gene>
    <name evidence="6" type="ORF">DU33_11870</name>
    <name evidence="8" type="ORF">DU45_12150</name>
    <name evidence="9" type="ORF">DU56_11530</name>
    <name evidence="7" type="ORF">DU64_12790</name>
    <name evidence="11" type="ORF">DU66_10500</name>
    <name evidence="10" type="ORF">DU68_09795</name>
</gene>
<dbReference type="Pfam" id="PF01420">
    <property type="entry name" value="Methylase_S"/>
    <property type="match status" value="2"/>
</dbReference>
<dbReference type="Proteomes" id="UP000033835">
    <property type="component" value="Unassembled WGS sequence"/>
</dbReference>
<evidence type="ECO:0000313" key="7">
    <source>
        <dbReference type="EMBL" id="KKG57935.1"/>
    </source>
</evidence>
<dbReference type="Proteomes" id="UP000034253">
    <property type="component" value="Unassembled WGS sequence"/>
</dbReference>
<evidence type="ECO:0000313" key="16">
    <source>
        <dbReference type="Proteomes" id="UP000034468"/>
    </source>
</evidence>
<dbReference type="EMBL" id="JJPK01000121">
    <property type="protein sequence ID" value="KKG58262.1"/>
    <property type="molecule type" value="Genomic_DNA"/>
</dbReference>
<dbReference type="InterPro" id="IPR051212">
    <property type="entry name" value="Type-I_RE_S_subunit"/>
</dbReference>
<dbReference type="GO" id="GO:0009307">
    <property type="term" value="P:DNA restriction-modification system"/>
    <property type="evidence" value="ECO:0007669"/>
    <property type="project" value="UniProtKB-KW"/>
</dbReference>
<evidence type="ECO:0000256" key="1">
    <source>
        <dbReference type="ARBA" id="ARBA00010923"/>
    </source>
</evidence>
<dbReference type="Proteomes" id="UP000034566">
    <property type="component" value="Unassembled WGS sequence"/>
</dbReference>
<dbReference type="Proteomes" id="UP000034188">
    <property type="component" value="Unassembled WGS sequence"/>
</dbReference>
<evidence type="ECO:0000313" key="9">
    <source>
        <dbReference type="EMBL" id="KKG97920.1"/>
    </source>
</evidence>
<evidence type="ECO:0000259" key="5">
    <source>
        <dbReference type="Pfam" id="PF01420"/>
    </source>
</evidence>
<dbReference type="PATRIC" id="fig|2209.42.peg.2608"/>
<reference evidence="12 13" key="1">
    <citation type="journal article" date="2015" name="ISME J.">
        <title>Genomic and phenotypic differentiation among Methanosarcina mazei populations from Columbia River sediment.</title>
        <authorList>
            <person name="Youngblut N.D."/>
            <person name="Wirth J.S."/>
            <person name="Henriksen J.R."/>
            <person name="Smith M."/>
            <person name="Simon H."/>
            <person name="Metcalf W.W."/>
            <person name="Whitaker R.J."/>
        </authorList>
    </citation>
    <scope>NUCLEOTIDE SEQUENCE [LARGE SCALE GENOMIC DNA]</scope>
    <source>
        <strain evidence="6 13">3.F.T.1A.1</strain>
        <strain evidence="7 15">3.F.T.1A.2</strain>
        <strain evidence="8 17">3.F.T.1A.4</strain>
        <strain evidence="11 16">3.H.M.1B.1</strain>
        <strain evidence="10 12">3.H.M.1B.2</strain>
        <strain evidence="9 14">3.H.M.1B.5</strain>
    </source>
</reference>
<dbReference type="InterPro" id="IPR044946">
    <property type="entry name" value="Restrct_endonuc_typeI_TRD_sf"/>
</dbReference>
<evidence type="ECO:0000313" key="14">
    <source>
        <dbReference type="Proteomes" id="UP000034253"/>
    </source>
</evidence>
<protein>
    <recommendedName>
        <fullName evidence="5">Type I restriction modification DNA specificity domain-containing protein</fullName>
    </recommendedName>
</protein>
<dbReference type="EMBL" id="JJPI01000117">
    <property type="protein sequence ID" value="KKG51873.1"/>
    <property type="molecule type" value="Genomic_DNA"/>
</dbReference>
<evidence type="ECO:0000256" key="2">
    <source>
        <dbReference type="ARBA" id="ARBA00022747"/>
    </source>
</evidence>
<dbReference type="RefSeq" id="WP_052735714.1">
    <property type="nucleotide sequence ID" value="NZ_JJPI01000117.1"/>
</dbReference>
<keyword evidence="3" id="KW-0238">DNA-binding</keyword>
<evidence type="ECO:0000313" key="12">
    <source>
        <dbReference type="Proteomes" id="UP000033835"/>
    </source>
</evidence>
<evidence type="ECO:0000313" key="13">
    <source>
        <dbReference type="Proteomes" id="UP000034188"/>
    </source>
</evidence>
<proteinExistence type="inferred from homology"/>
<evidence type="ECO:0000313" key="15">
    <source>
        <dbReference type="Proteomes" id="UP000034279"/>
    </source>
</evidence>
<evidence type="ECO:0000256" key="3">
    <source>
        <dbReference type="ARBA" id="ARBA00023125"/>
    </source>
</evidence>
<dbReference type="EMBL" id="JJPU01000017">
    <property type="protein sequence ID" value="KKH02473.1"/>
    <property type="molecule type" value="Genomic_DNA"/>
</dbReference>